<keyword evidence="1" id="KW-0997">Cell inner membrane</keyword>
<keyword evidence="1" id="KW-0595">Phospholipid degradation</keyword>
<dbReference type="STRING" id="80876.SAMN05421779_101635"/>
<keyword evidence="5" id="KW-1185">Reference proteome</keyword>
<keyword evidence="1" id="KW-0442">Lipid degradation</keyword>
<keyword evidence="1 2" id="KW-0812">Transmembrane</keyword>
<dbReference type="OrthoDB" id="9804091at2"/>
<dbReference type="Proteomes" id="UP000185678">
    <property type="component" value="Unassembled WGS sequence"/>
</dbReference>
<keyword evidence="1" id="KW-0378">Hydrolase</keyword>
<dbReference type="EC" id="3.1.3.27" evidence="1"/>
<dbReference type="GO" id="GO:0006655">
    <property type="term" value="P:phosphatidylglycerol biosynthetic process"/>
    <property type="evidence" value="ECO:0007669"/>
    <property type="project" value="UniProtKB-UniPathway"/>
</dbReference>
<accession>A0A1N7IUQ5</accession>
<organism evidence="4 5">
    <name type="scientific">Insolitispirillum peregrinum</name>
    <dbReference type="NCBI Taxonomy" id="80876"/>
    <lineage>
        <taxon>Bacteria</taxon>
        <taxon>Pseudomonadati</taxon>
        <taxon>Pseudomonadota</taxon>
        <taxon>Alphaproteobacteria</taxon>
        <taxon>Rhodospirillales</taxon>
        <taxon>Novispirillaceae</taxon>
        <taxon>Insolitispirillum</taxon>
    </lineage>
</organism>
<dbReference type="InterPro" id="IPR026037">
    <property type="entry name" value="PgpA"/>
</dbReference>
<reference evidence="4 5" key="1">
    <citation type="submission" date="2017-01" db="EMBL/GenBank/DDBJ databases">
        <authorList>
            <person name="Mah S.A."/>
            <person name="Swanson W.J."/>
            <person name="Moy G.W."/>
            <person name="Vacquier V.D."/>
        </authorList>
    </citation>
    <scope>NUCLEOTIDE SEQUENCE [LARGE SCALE GENOMIC DNA]</scope>
    <source>
        <strain evidence="4 5">DSM 11589</strain>
    </source>
</reference>
<evidence type="ECO:0000256" key="1">
    <source>
        <dbReference type="PIRNR" id="PIRNR006162"/>
    </source>
</evidence>
<feature type="transmembrane region" description="Helical" evidence="2">
    <location>
        <begin position="43"/>
        <end position="60"/>
    </location>
</feature>
<dbReference type="InterPro" id="IPR036681">
    <property type="entry name" value="PgpA-like_sf"/>
</dbReference>
<comment type="cofactor">
    <cofactor evidence="1">
        <name>Mg(2+)</name>
        <dbReference type="ChEBI" id="CHEBI:18420"/>
    </cofactor>
</comment>
<keyword evidence="1" id="KW-0479">Metal-binding</keyword>
<dbReference type="Pfam" id="PF04608">
    <property type="entry name" value="PgpA"/>
    <property type="match status" value="1"/>
</dbReference>
<name>A0A1N7IUQ5_9PROT</name>
<dbReference type="CDD" id="cd06971">
    <property type="entry name" value="PgpA"/>
    <property type="match status" value="1"/>
</dbReference>
<dbReference type="GO" id="GO:0005886">
    <property type="term" value="C:plasma membrane"/>
    <property type="evidence" value="ECO:0007669"/>
    <property type="project" value="UniProtKB-SubCell"/>
</dbReference>
<evidence type="ECO:0000313" key="5">
    <source>
        <dbReference type="Proteomes" id="UP000185678"/>
    </source>
</evidence>
<evidence type="ECO:0000259" key="3">
    <source>
        <dbReference type="Pfam" id="PF04608"/>
    </source>
</evidence>
<keyword evidence="1 2" id="KW-0472">Membrane</keyword>
<gene>
    <name evidence="4" type="ORF">SAMN05421779_101635</name>
</gene>
<dbReference type="InterPro" id="IPR007686">
    <property type="entry name" value="YutG/PgpA"/>
</dbReference>
<feature type="transmembrane region" description="Helical" evidence="2">
    <location>
        <begin position="108"/>
        <end position="133"/>
    </location>
</feature>
<dbReference type="GO" id="GO:0046872">
    <property type="term" value="F:metal ion binding"/>
    <property type="evidence" value="ECO:0007669"/>
    <property type="project" value="UniProtKB-KW"/>
</dbReference>
<keyword evidence="1" id="KW-1003">Cell membrane</keyword>
<dbReference type="PIRSF" id="PIRSF006162">
    <property type="entry name" value="PgpA"/>
    <property type="match status" value="1"/>
</dbReference>
<comment type="function">
    <text evidence="1">Lipid phosphatase which dephosphorylates phosphatidylglycerophosphate (PGP) to phosphatidylglycerol (PG).</text>
</comment>
<keyword evidence="1" id="KW-0460">Magnesium</keyword>
<evidence type="ECO:0000313" key="4">
    <source>
        <dbReference type="EMBL" id="SIS40822.1"/>
    </source>
</evidence>
<evidence type="ECO:0000256" key="2">
    <source>
        <dbReference type="SAM" id="Phobius"/>
    </source>
</evidence>
<dbReference type="RefSeq" id="WP_139332730.1">
    <property type="nucleotide sequence ID" value="NZ_FTOA01000001.1"/>
</dbReference>
<keyword evidence="1" id="KW-0443">Lipid metabolism</keyword>
<keyword evidence="1" id="KW-1208">Phospholipid metabolism</keyword>
<feature type="transmembrane region" description="Helical" evidence="2">
    <location>
        <begin position="67"/>
        <end position="88"/>
    </location>
</feature>
<dbReference type="SUPFAM" id="SSF101307">
    <property type="entry name" value="YutG-like"/>
    <property type="match status" value="1"/>
</dbReference>
<dbReference type="PANTHER" id="PTHR36305">
    <property type="entry name" value="PHOSPHATIDYLGLYCEROPHOSPHATASE A"/>
    <property type="match status" value="1"/>
</dbReference>
<feature type="domain" description="YutG/PgpA" evidence="3">
    <location>
        <begin position="28"/>
        <end position="171"/>
    </location>
</feature>
<comment type="subcellular location">
    <subcellularLocation>
        <location evidence="1">Cell inner membrane</location>
        <topology evidence="1">Multi-pass membrane protein</topology>
    </subcellularLocation>
</comment>
<sequence>MHTHPPAPPAPPVVERGRKTVSFALLMLVTWLGSGLSPKAPGTFGTLAALPFAWGIITLSGDAHAGYVLLSAALTVFVIGWWGSALYVRKTNTQDPGLIVIDEVAGVWMTIALCLLSVGQPAYILSFVAFRIFDILKPWPICWFDRSIHGGLGIMLDDLLAGALAAIPIIIILSLTTLPLP</sequence>
<dbReference type="PANTHER" id="PTHR36305:SF1">
    <property type="entry name" value="PHOSPHATIDYLGLYCEROPHOSPHATASE A"/>
    <property type="match status" value="1"/>
</dbReference>
<dbReference type="GO" id="GO:0008962">
    <property type="term" value="F:phosphatidylglycerophosphatase activity"/>
    <property type="evidence" value="ECO:0007669"/>
    <property type="project" value="UniProtKB-EC"/>
</dbReference>
<dbReference type="AlphaFoldDB" id="A0A1N7IUQ5"/>
<dbReference type="UniPathway" id="UPA00084">
    <property type="reaction ID" value="UER00504"/>
</dbReference>
<keyword evidence="2" id="KW-1133">Transmembrane helix</keyword>
<feature type="transmembrane region" description="Helical" evidence="2">
    <location>
        <begin position="154"/>
        <end position="175"/>
    </location>
</feature>
<protein>
    <recommendedName>
        <fullName evidence="1">Phosphatidylglycerophosphatase A</fullName>
        <ecNumber evidence="1">3.1.3.27</ecNumber>
    </recommendedName>
    <alternativeName>
        <fullName evidence="1">Phosphatidylglycerolphosphate phosphatase A</fullName>
    </alternativeName>
</protein>
<dbReference type="GO" id="GO:0009395">
    <property type="term" value="P:phospholipid catabolic process"/>
    <property type="evidence" value="ECO:0007669"/>
    <property type="project" value="UniProtKB-KW"/>
</dbReference>
<proteinExistence type="predicted"/>
<comment type="pathway">
    <text evidence="1">Phospholipid metabolism; phosphatidylglycerol biosynthesis; phosphatidylglycerol from CDP-diacylglycerol: step 2/2.</text>
</comment>
<comment type="catalytic activity">
    <reaction evidence="1">
        <text>a 1,2-diacyl-sn-glycero-3-phospho-(1'-sn-glycero-3'-phosphate) + H2O = a 1,2-diacyl-sn-glycero-3-phospho-(1'-sn-glycerol) + phosphate</text>
        <dbReference type="Rhea" id="RHEA:33751"/>
        <dbReference type="ChEBI" id="CHEBI:15377"/>
        <dbReference type="ChEBI" id="CHEBI:43474"/>
        <dbReference type="ChEBI" id="CHEBI:60110"/>
        <dbReference type="ChEBI" id="CHEBI:64716"/>
        <dbReference type="EC" id="3.1.3.27"/>
    </reaction>
</comment>
<dbReference type="EMBL" id="FTOA01000001">
    <property type="protein sequence ID" value="SIS40822.1"/>
    <property type="molecule type" value="Genomic_DNA"/>
</dbReference>